<evidence type="ECO:0000256" key="1">
    <source>
        <dbReference type="SAM" id="MobiDB-lite"/>
    </source>
</evidence>
<organism evidence="4 5">
    <name type="scientific">Piloderma croceum (strain F 1598)</name>
    <dbReference type="NCBI Taxonomy" id="765440"/>
    <lineage>
        <taxon>Eukaryota</taxon>
        <taxon>Fungi</taxon>
        <taxon>Dikarya</taxon>
        <taxon>Basidiomycota</taxon>
        <taxon>Agaricomycotina</taxon>
        <taxon>Agaricomycetes</taxon>
        <taxon>Agaricomycetidae</taxon>
        <taxon>Atheliales</taxon>
        <taxon>Atheliaceae</taxon>
        <taxon>Piloderma</taxon>
    </lineage>
</organism>
<dbReference type="PROSITE" id="PS50213">
    <property type="entry name" value="FAS1"/>
    <property type="match status" value="2"/>
</dbReference>
<keyword evidence="2" id="KW-0732">Signal</keyword>
<name>A0A0C3CDA4_PILCF</name>
<dbReference type="OrthoDB" id="7700931at2759"/>
<evidence type="ECO:0000259" key="3">
    <source>
        <dbReference type="PROSITE" id="PS50213"/>
    </source>
</evidence>
<feature type="domain" description="FAS1" evidence="3">
    <location>
        <begin position="271"/>
        <end position="583"/>
    </location>
</feature>
<feature type="signal peptide" evidence="2">
    <location>
        <begin position="1"/>
        <end position="16"/>
    </location>
</feature>
<reference evidence="5" key="2">
    <citation type="submission" date="2015-01" db="EMBL/GenBank/DDBJ databases">
        <title>Evolutionary Origins and Diversification of the Mycorrhizal Mutualists.</title>
        <authorList>
            <consortium name="DOE Joint Genome Institute"/>
            <consortium name="Mycorrhizal Genomics Consortium"/>
            <person name="Kohler A."/>
            <person name="Kuo A."/>
            <person name="Nagy L.G."/>
            <person name="Floudas D."/>
            <person name="Copeland A."/>
            <person name="Barry K.W."/>
            <person name="Cichocki N."/>
            <person name="Veneault-Fourrey C."/>
            <person name="LaButti K."/>
            <person name="Lindquist E.A."/>
            <person name="Lipzen A."/>
            <person name="Lundell T."/>
            <person name="Morin E."/>
            <person name="Murat C."/>
            <person name="Riley R."/>
            <person name="Ohm R."/>
            <person name="Sun H."/>
            <person name="Tunlid A."/>
            <person name="Henrissat B."/>
            <person name="Grigoriev I.V."/>
            <person name="Hibbett D.S."/>
            <person name="Martin F."/>
        </authorList>
    </citation>
    <scope>NUCLEOTIDE SEQUENCE [LARGE SCALE GENOMIC DNA]</scope>
    <source>
        <strain evidence="5">F 1598</strain>
    </source>
</reference>
<feature type="compositionally biased region" description="Basic and acidic residues" evidence="1">
    <location>
        <begin position="494"/>
        <end position="507"/>
    </location>
</feature>
<dbReference type="PANTHER" id="PTHR10900">
    <property type="entry name" value="PERIOSTIN-RELATED"/>
    <property type="match status" value="1"/>
</dbReference>
<accession>A0A0C3CDA4</accession>
<dbReference type="HOGENOM" id="CLU_026509_0_0_1"/>
<protein>
    <recommendedName>
        <fullName evidence="3">FAS1 domain-containing protein</fullName>
    </recommendedName>
</protein>
<dbReference type="AlphaFoldDB" id="A0A0C3CDA4"/>
<dbReference type="SUPFAM" id="SSF82153">
    <property type="entry name" value="FAS1 domain"/>
    <property type="match status" value="2"/>
</dbReference>
<feature type="compositionally biased region" description="Basic and acidic residues" evidence="1">
    <location>
        <begin position="425"/>
        <end position="446"/>
    </location>
</feature>
<dbReference type="Gene3D" id="2.30.180.10">
    <property type="entry name" value="FAS1 domain"/>
    <property type="match status" value="2"/>
</dbReference>
<keyword evidence="5" id="KW-1185">Reference proteome</keyword>
<dbReference type="Pfam" id="PF02469">
    <property type="entry name" value="Fasciclin"/>
    <property type="match status" value="2"/>
</dbReference>
<feature type="chain" id="PRO_5002162619" description="FAS1 domain-containing protein" evidence="2">
    <location>
        <begin position="17"/>
        <end position="624"/>
    </location>
</feature>
<evidence type="ECO:0000313" key="4">
    <source>
        <dbReference type="EMBL" id="KIM87672.1"/>
    </source>
</evidence>
<feature type="domain" description="FAS1" evidence="3">
    <location>
        <begin position="76"/>
        <end position="267"/>
    </location>
</feature>
<evidence type="ECO:0000256" key="2">
    <source>
        <dbReference type="SAM" id="SignalP"/>
    </source>
</evidence>
<dbReference type="PANTHER" id="PTHR10900:SF125">
    <property type="entry name" value="FAS1 DOMAIN-CONTAINING PROTEIN YLR001C"/>
    <property type="match status" value="1"/>
</dbReference>
<dbReference type="GO" id="GO:0005615">
    <property type="term" value="C:extracellular space"/>
    <property type="evidence" value="ECO:0007669"/>
    <property type="project" value="TreeGrafter"/>
</dbReference>
<dbReference type="InterPro" id="IPR000782">
    <property type="entry name" value="FAS1_domain"/>
</dbReference>
<dbReference type="InParanoid" id="A0A0C3CDA4"/>
<dbReference type="InterPro" id="IPR050904">
    <property type="entry name" value="Adhesion/Biosynth-related"/>
</dbReference>
<dbReference type="EMBL" id="KN832979">
    <property type="protein sequence ID" value="KIM87672.1"/>
    <property type="molecule type" value="Genomic_DNA"/>
</dbReference>
<proteinExistence type="predicted"/>
<dbReference type="STRING" id="765440.A0A0C3CDA4"/>
<dbReference type="InterPro" id="IPR036378">
    <property type="entry name" value="FAS1_dom_sf"/>
</dbReference>
<evidence type="ECO:0000313" key="5">
    <source>
        <dbReference type="Proteomes" id="UP000054166"/>
    </source>
</evidence>
<dbReference type="SMART" id="SM00554">
    <property type="entry name" value="FAS1"/>
    <property type="match status" value="2"/>
</dbReference>
<sequence length="624" mass="70293">MLVRNFAALLCSGALAASALKLATLENLYDSAGESTFDLSNAQQVPFGPSGMLNHDHALEHDVENDMVQISQKAEDKTIYQVLSDNPKFSRLVKIINISDDIVSLLNDTSASITFFAVPNHALRPPHRRKHHPGKIDALSPDDPTAVLEAYSSYDLPDIMAEIEELESCLNDGPDEERRKKFIRILVKAILLYNVIPKEITLESLTHNTTYATKLVVPDKALDKEALRVRVSAKALPPSITINFFSKVVRPNIGAKNGIIHVVNHPVLPPPSIFQELFLAPRIFGAVTSGLQRIDLVNAVEWRYVPGKSDDDKKWKVEGTGSATFFAPSNLAFKKLPWKLELFLFSPFGEKVLKKLLQFHVVPGIVLHSDYLHNATSGETVSANGWPDVFHEPDSEILEDSSLRFEFDEDIDFGTVRKGLPFSYRRGDSHHTEHRPDHGHDEERHHPLPPLPPAQDTDRGHHRWFKPPPPPSEDNPHHPHGPPPPPLSQSARGRKGDHNGPCKEHGNLPHLPRKPVFSANVTLPTLLPNHRLHVHVETVKHRLPIPGHKKDIYTTKLFVNHQSVAVSDVPSRNGAVHIINKVLNPRRRHHRPHKPKQNEAGHDFVDDDEWKDWEDWLLQWAEEN</sequence>
<gene>
    <name evidence="4" type="ORF">PILCRDRAFT_815253</name>
</gene>
<reference evidence="4 5" key="1">
    <citation type="submission" date="2014-04" db="EMBL/GenBank/DDBJ databases">
        <authorList>
            <consortium name="DOE Joint Genome Institute"/>
            <person name="Kuo A."/>
            <person name="Tarkka M."/>
            <person name="Buscot F."/>
            <person name="Kohler A."/>
            <person name="Nagy L.G."/>
            <person name="Floudas D."/>
            <person name="Copeland A."/>
            <person name="Barry K.W."/>
            <person name="Cichocki N."/>
            <person name="Veneault-Fourrey C."/>
            <person name="LaButti K."/>
            <person name="Lindquist E.A."/>
            <person name="Lipzen A."/>
            <person name="Lundell T."/>
            <person name="Morin E."/>
            <person name="Murat C."/>
            <person name="Sun H."/>
            <person name="Tunlid A."/>
            <person name="Henrissat B."/>
            <person name="Grigoriev I.V."/>
            <person name="Hibbett D.S."/>
            <person name="Martin F."/>
            <person name="Nordberg H.P."/>
            <person name="Cantor M.N."/>
            <person name="Hua S.X."/>
        </authorList>
    </citation>
    <scope>NUCLEOTIDE SEQUENCE [LARGE SCALE GENOMIC DNA]</scope>
    <source>
        <strain evidence="4 5">F 1598</strain>
    </source>
</reference>
<dbReference type="Proteomes" id="UP000054166">
    <property type="component" value="Unassembled WGS sequence"/>
</dbReference>
<feature type="region of interest" description="Disordered" evidence="1">
    <location>
        <begin position="422"/>
        <end position="514"/>
    </location>
</feature>